<evidence type="ECO:0000313" key="3">
    <source>
        <dbReference type="EMBL" id="AYM73722.1"/>
    </source>
</evidence>
<evidence type="ECO:0000313" key="6">
    <source>
        <dbReference type="Proteomes" id="UP000194885"/>
    </source>
</evidence>
<dbReference type="EMBL" id="CP033041">
    <property type="protein sequence ID" value="AYM73722.1"/>
    <property type="molecule type" value="Genomic_DNA"/>
</dbReference>
<evidence type="ECO:0000313" key="8">
    <source>
        <dbReference type="Proteomes" id="UP000448762"/>
    </source>
</evidence>
<dbReference type="Proteomes" id="UP000448762">
    <property type="component" value="Unassembled WGS sequence"/>
</dbReference>
<dbReference type="Gene3D" id="1.20.1070.10">
    <property type="entry name" value="Rhodopsin 7-helix transmembrane proteins"/>
    <property type="match status" value="1"/>
</dbReference>
<evidence type="ECO:0000313" key="7">
    <source>
        <dbReference type="Proteomes" id="UP000275747"/>
    </source>
</evidence>
<dbReference type="Proteomes" id="UP000275747">
    <property type="component" value="Chromosome"/>
</dbReference>
<proteinExistence type="predicted"/>
<dbReference type="RefSeq" id="WP_002291036.1">
    <property type="nucleotide sequence ID" value="NZ_CABGJZ010000030.1"/>
</dbReference>
<feature type="transmembrane region" description="Helical" evidence="2">
    <location>
        <begin position="48"/>
        <end position="65"/>
    </location>
</feature>
<dbReference type="EMBL" id="QOVC01000004">
    <property type="protein sequence ID" value="KAA0691018.1"/>
    <property type="molecule type" value="Genomic_DNA"/>
</dbReference>
<evidence type="ECO:0000313" key="5">
    <source>
        <dbReference type="EMBL" id="OTN96115.1"/>
    </source>
</evidence>
<evidence type="ECO:0000313" key="4">
    <source>
        <dbReference type="EMBL" id="KAA0691018.1"/>
    </source>
</evidence>
<sequence>MGKLVAVAQSLLDILKWLMEGSNWVFVLPLLLISLFIMFKMVRKKERFLIFIWYAASVAVASLMIELALGSWEACIFALFFAVLYLIIYIPYRKRKSRIGKKGRHAATFSSTDSPEQSRRARRRR</sequence>
<organism evidence="5 6">
    <name type="scientific">Enterococcus faecium</name>
    <name type="common">Streptococcus faecium</name>
    <dbReference type="NCBI Taxonomy" id="1352"/>
    <lineage>
        <taxon>Bacteria</taxon>
        <taxon>Bacillati</taxon>
        <taxon>Bacillota</taxon>
        <taxon>Bacilli</taxon>
        <taxon>Lactobacillales</taxon>
        <taxon>Enterococcaceae</taxon>
        <taxon>Enterococcus</taxon>
    </lineage>
</organism>
<dbReference type="AlphaFoldDB" id="A0A1T4J8Y4"/>
<evidence type="ECO:0000256" key="2">
    <source>
        <dbReference type="SAM" id="Phobius"/>
    </source>
</evidence>
<gene>
    <name evidence="5" type="ORF">A5810_000447</name>
    <name evidence="3" type="ORF">D9Z05_10895</name>
    <name evidence="4" type="ORF">DTX73_05765</name>
</gene>
<reference evidence="4 8" key="2">
    <citation type="submission" date="2018-07" db="EMBL/GenBank/DDBJ databases">
        <title>High quality draft genome sequencing of Enterococcus faecium exhibiting probiotic potential isolated from mucus of freshwater fish.</title>
        <authorList>
            <person name="El-Jeni R."/>
            <person name="Ghedira K."/>
            <person name="Abdelhak S."/>
            <person name="El-Bour M."/>
            <person name="Bouhaouala-Zahar B."/>
        </authorList>
    </citation>
    <scope>NUCLEOTIDE SEQUENCE [LARGE SCALE GENOMIC DNA]</scope>
    <source>
        <strain evidence="4 8">R.A73</strain>
    </source>
</reference>
<feature type="transmembrane region" description="Helical" evidence="2">
    <location>
        <begin position="71"/>
        <end position="92"/>
    </location>
</feature>
<protein>
    <submittedName>
        <fullName evidence="5">Uncharacterized protein</fullName>
    </submittedName>
</protein>
<keyword evidence="2" id="KW-0812">Transmembrane</keyword>
<reference evidence="3 7" key="3">
    <citation type="submission" date="2018-10" db="EMBL/GenBank/DDBJ databases">
        <title>Escaping from acidified nitrite in gastric host defense: Transcriptomic basis for resistance to free nitrous acid in Enterococcus faecalis.</title>
        <authorList>
            <person name="Yu Z."/>
            <person name="Shi D."/>
            <person name="Liu W."/>
            <person name="Meng F."/>
        </authorList>
    </citation>
    <scope>NUCLEOTIDE SEQUENCE [LARGE SCALE GENOMIC DNA]</scope>
    <source>
        <strain evidence="3 7">JE1</strain>
    </source>
</reference>
<keyword evidence="2" id="KW-1133">Transmembrane helix</keyword>
<feature type="transmembrane region" description="Helical" evidence="2">
    <location>
        <begin position="21"/>
        <end position="39"/>
    </location>
</feature>
<keyword evidence="2" id="KW-0472">Membrane</keyword>
<name>A0A1T4J8Y4_ENTFC</name>
<feature type="region of interest" description="Disordered" evidence="1">
    <location>
        <begin position="97"/>
        <end position="125"/>
    </location>
</feature>
<accession>A0A1T4J8Y4</accession>
<dbReference type="Proteomes" id="UP000194885">
    <property type="component" value="Unassembled WGS sequence"/>
</dbReference>
<evidence type="ECO:0000256" key="1">
    <source>
        <dbReference type="SAM" id="MobiDB-lite"/>
    </source>
</evidence>
<dbReference type="EMBL" id="NGKW01000001">
    <property type="protein sequence ID" value="OTN96115.1"/>
    <property type="molecule type" value="Genomic_DNA"/>
</dbReference>
<reference evidence="5 6" key="1">
    <citation type="submission" date="2017-05" db="EMBL/GenBank/DDBJ databases">
        <title>The Genome Sequence of Enterococcus faecium 7H8_DIV0219.</title>
        <authorList>
            <consortium name="The Broad Institute Genomics Platform"/>
            <consortium name="The Broad Institute Genomic Center for Infectious Diseases"/>
            <person name="Earl A."/>
            <person name="Manson A."/>
            <person name="Schwartman J."/>
            <person name="Gilmore M."/>
            <person name="Abouelleil A."/>
            <person name="Cao P."/>
            <person name="Chapman S."/>
            <person name="Cusick C."/>
            <person name="Shea T."/>
            <person name="Young S."/>
            <person name="Neafsey D."/>
            <person name="Nusbaum C."/>
            <person name="Birren B."/>
        </authorList>
    </citation>
    <scope>NUCLEOTIDE SEQUENCE [LARGE SCALE GENOMIC DNA]</scope>
    <source>
        <strain evidence="5 6">7H8_DIV0219</strain>
    </source>
</reference>